<evidence type="ECO:0000313" key="7">
    <source>
        <dbReference type="Proteomes" id="UP000682811"/>
    </source>
</evidence>
<keyword evidence="7" id="KW-1185">Reference proteome</keyword>
<feature type="domain" description="HTH lacI-type" evidence="5">
    <location>
        <begin position="5"/>
        <end position="59"/>
    </location>
</feature>
<dbReference type="GO" id="GO:0000976">
    <property type="term" value="F:transcription cis-regulatory region binding"/>
    <property type="evidence" value="ECO:0007669"/>
    <property type="project" value="TreeGrafter"/>
</dbReference>
<dbReference type="InterPro" id="IPR000843">
    <property type="entry name" value="HTH_LacI"/>
</dbReference>
<gene>
    <name evidence="6" type="ORF">J34TS1_21650</name>
</gene>
<dbReference type="SMART" id="SM00354">
    <property type="entry name" value="HTH_LACI"/>
    <property type="match status" value="1"/>
</dbReference>
<dbReference type="PANTHER" id="PTHR30146:SF148">
    <property type="entry name" value="HTH-TYPE TRANSCRIPTIONAL REPRESSOR PURR-RELATED"/>
    <property type="match status" value="1"/>
</dbReference>
<evidence type="ECO:0000256" key="1">
    <source>
        <dbReference type="ARBA" id="ARBA00022491"/>
    </source>
</evidence>
<dbReference type="Gene3D" id="3.40.50.2300">
    <property type="match status" value="2"/>
</dbReference>
<dbReference type="Gene3D" id="1.10.260.40">
    <property type="entry name" value="lambda repressor-like DNA-binding domains"/>
    <property type="match status" value="1"/>
</dbReference>
<keyword evidence="3" id="KW-0238">DNA-binding</keyword>
<dbReference type="SUPFAM" id="SSF47413">
    <property type="entry name" value="lambda repressor-like DNA-binding domains"/>
    <property type="match status" value="1"/>
</dbReference>
<evidence type="ECO:0000256" key="2">
    <source>
        <dbReference type="ARBA" id="ARBA00023015"/>
    </source>
</evidence>
<name>A0A919YEP8_9BACL</name>
<dbReference type="PANTHER" id="PTHR30146">
    <property type="entry name" value="LACI-RELATED TRANSCRIPTIONAL REPRESSOR"/>
    <property type="match status" value="1"/>
</dbReference>
<dbReference type="GO" id="GO:0003700">
    <property type="term" value="F:DNA-binding transcription factor activity"/>
    <property type="evidence" value="ECO:0007669"/>
    <property type="project" value="TreeGrafter"/>
</dbReference>
<accession>A0A919YEP8</accession>
<dbReference type="InterPro" id="IPR010982">
    <property type="entry name" value="Lambda_DNA-bd_dom_sf"/>
</dbReference>
<dbReference type="Pfam" id="PF00356">
    <property type="entry name" value="LacI"/>
    <property type="match status" value="1"/>
</dbReference>
<dbReference type="Proteomes" id="UP000682811">
    <property type="component" value="Unassembled WGS sequence"/>
</dbReference>
<sequence length="357" mass="39660">MGKKITMQHVADAAGVSKYVVSKSLSGKGGVNPATRERVLQVAAKLGYRFHARPTNVSQGTVEAIGKTRKSTVVVLLPNIRYQLRDSVYWGRIVDGITQELQMNGARAVVITDQTADSFLSLVDQDNIQGFIGVGQVSTQVLQEAGKLEVPIVLIDHREPLVKSSELFANNRECVYHLTNHLLSLGHRYIYFVGDTDYSLSFLSRWNGYKDAMEEMEFSVSKQHPLSCLAGENRVEHTEQIRAILESWKGRNDFPTALVCANDAIAICAINALKSLNVRIPQEVSITGFDNIEDAFFTEPPLTTVNVEKELMGRRAVQVLFNHMTHANFPRETLYMSGSIVFRDSIALGPRMASSTE</sequence>
<comment type="caution">
    <text evidence="6">The sequence shown here is derived from an EMBL/GenBank/DDBJ whole genome shotgun (WGS) entry which is preliminary data.</text>
</comment>
<keyword evidence="1" id="KW-0678">Repressor</keyword>
<evidence type="ECO:0000259" key="5">
    <source>
        <dbReference type="PROSITE" id="PS50932"/>
    </source>
</evidence>
<dbReference type="InterPro" id="IPR028082">
    <property type="entry name" value="Peripla_BP_I"/>
</dbReference>
<proteinExistence type="predicted"/>
<dbReference type="Pfam" id="PF13377">
    <property type="entry name" value="Peripla_BP_3"/>
    <property type="match status" value="1"/>
</dbReference>
<dbReference type="RefSeq" id="WP_212978253.1">
    <property type="nucleotide sequence ID" value="NZ_AP025343.1"/>
</dbReference>
<evidence type="ECO:0000256" key="4">
    <source>
        <dbReference type="ARBA" id="ARBA00023163"/>
    </source>
</evidence>
<dbReference type="SUPFAM" id="SSF53822">
    <property type="entry name" value="Periplasmic binding protein-like I"/>
    <property type="match status" value="1"/>
</dbReference>
<dbReference type="EMBL" id="BORT01000007">
    <property type="protein sequence ID" value="GIO47400.1"/>
    <property type="molecule type" value="Genomic_DNA"/>
</dbReference>
<dbReference type="AlphaFoldDB" id="A0A919YEP8"/>
<protein>
    <submittedName>
        <fullName evidence="6">LacI family transcriptional regulator</fullName>
    </submittedName>
</protein>
<keyword evidence="4" id="KW-0804">Transcription</keyword>
<dbReference type="CDD" id="cd01392">
    <property type="entry name" value="HTH_LacI"/>
    <property type="match status" value="1"/>
</dbReference>
<evidence type="ECO:0000256" key="3">
    <source>
        <dbReference type="ARBA" id="ARBA00023125"/>
    </source>
</evidence>
<reference evidence="6 7" key="1">
    <citation type="submission" date="2021-03" db="EMBL/GenBank/DDBJ databases">
        <title>Antimicrobial resistance genes in bacteria isolated from Japanese honey, and their potential for conferring macrolide and lincosamide resistance in the American foulbrood pathogen Paenibacillus larvae.</title>
        <authorList>
            <person name="Okamoto M."/>
            <person name="Kumagai M."/>
            <person name="Kanamori H."/>
            <person name="Takamatsu D."/>
        </authorList>
    </citation>
    <scope>NUCLEOTIDE SEQUENCE [LARGE SCALE GENOMIC DNA]</scope>
    <source>
        <strain evidence="6 7">J34TS1</strain>
    </source>
</reference>
<organism evidence="6 7">
    <name type="scientific">Paenibacillus azoreducens</name>
    <dbReference type="NCBI Taxonomy" id="116718"/>
    <lineage>
        <taxon>Bacteria</taxon>
        <taxon>Bacillati</taxon>
        <taxon>Bacillota</taxon>
        <taxon>Bacilli</taxon>
        <taxon>Bacillales</taxon>
        <taxon>Paenibacillaceae</taxon>
        <taxon>Paenibacillus</taxon>
    </lineage>
</organism>
<dbReference type="InterPro" id="IPR046335">
    <property type="entry name" value="LacI/GalR-like_sensor"/>
</dbReference>
<keyword evidence="2" id="KW-0805">Transcription regulation</keyword>
<evidence type="ECO:0000313" key="6">
    <source>
        <dbReference type="EMBL" id="GIO47400.1"/>
    </source>
</evidence>
<dbReference type="PROSITE" id="PS50932">
    <property type="entry name" value="HTH_LACI_2"/>
    <property type="match status" value="1"/>
</dbReference>